<evidence type="ECO:0000256" key="1">
    <source>
        <dbReference type="SAM" id="SignalP"/>
    </source>
</evidence>
<dbReference type="OrthoDB" id="7032527at2"/>
<sequence>MTLFRFIPLALALIAISALTACNTAPPLMMPMGTASASTMGTPGQMGNMGQMGQMDAQTKTMQAMHDKMMSAKTPEERNKLMAEHMKSMQDGMAMMEGNSGAGKGGMKGMPGMKGDMGAHQQMMEKRMEMMQTMMKMMMDRMPAAPAK</sequence>
<keyword evidence="2" id="KW-0614">Plasmid</keyword>
<dbReference type="EMBL" id="CP000531">
    <property type="protein sequence ID" value="ABM39810.1"/>
    <property type="molecule type" value="Genomic_DNA"/>
</dbReference>
<feature type="chain" id="PRO_5002639908" description="Lipoprotein" evidence="1">
    <location>
        <begin position="21"/>
        <end position="148"/>
    </location>
</feature>
<dbReference type="AlphaFoldDB" id="A1VVY2"/>
<dbReference type="KEGG" id="pna:Pnap_4537"/>
<evidence type="ECO:0000313" key="2">
    <source>
        <dbReference type="EMBL" id="ABM39810.1"/>
    </source>
</evidence>
<name>A1VVY2_POLNA</name>
<accession>A1VVY2</accession>
<keyword evidence="3" id="KW-1185">Reference proteome</keyword>
<proteinExistence type="predicted"/>
<dbReference type="RefSeq" id="WP_011798155.1">
    <property type="nucleotide sequence ID" value="NC_008758.1"/>
</dbReference>
<evidence type="ECO:0008006" key="4">
    <source>
        <dbReference type="Google" id="ProtNLM"/>
    </source>
</evidence>
<gene>
    <name evidence="2" type="ordered locus">Pnap_4537</name>
</gene>
<dbReference type="PROSITE" id="PS51257">
    <property type="entry name" value="PROKAR_LIPOPROTEIN"/>
    <property type="match status" value="1"/>
</dbReference>
<dbReference type="Proteomes" id="UP000000644">
    <property type="component" value="Plasmid pPNAP02"/>
</dbReference>
<reference evidence="3" key="1">
    <citation type="journal article" date="2009" name="Environ. Microbiol.">
        <title>The genome of Polaromonas naphthalenivorans strain CJ2, isolated from coal tar-contaminated sediment, reveals physiological and metabolic versatility and evolution through extensive horizontal gene transfer.</title>
        <authorList>
            <person name="Yagi J.M."/>
            <person name="Sims D."/>
            <person name="Brettin T."/>
            <person name="Bruce D."/>
            <person name="Madsen E.L."/>
        </authorList>
    </citation>
    <scope>NUCLEOTIDE SEQUENCE [LARGE SCALE GENOMIC DNA]</scope>
    <source>
        <strain evidence="3">CJ2</strain>
        <plasmid evidence="3">Plasmid pPNAP02</plasmid>
    </source>
</reference>
<organism evidence="2 3">
    <name type="scientific">Polaromonas naphthalenivorans (strain CJ2)</name>
    <dbReference type="NCBI Taxonomy" id="365044"/>
    <lineage>
        <taxon>Bacteria</taxon>
        <taxon>Pseudomonadati</taxon>
        <taxon>Pseudomonadota</taxon>
        <taxon>Betaproteobacteria</taxon>
        <taxon>Burkholderiales</taxon>
        <taxon>Comamonadaceae</taxon>
        <taxon>Polaromonas</taxon>
    </lineage>
</organism>
<dbReference type="HOGENOM" id="CLU_121427_0_0_4"/>
<protein>
    <recommendedName>
        <fullName evidence="4">Lipoprotein</fullName>
    </recommendedName>
</protein>
<feature type="signal peptide" evidence="1">
    <location>
        <begin position="1"/>
        <end position="20"/>
    </location>
</feature>
<evidence type="ECO:0000313" key="3">
    <source>
        <dbReference type="Proteomes" id="UP000000644"/>
    </source>
</evidence>
<geneLocation type="plasmid" evidence="2 3">
    <name>pPNAP02</name>
</geneLocation>
<dbReference type="eggNOG" id="ENOG5031ZIP">
    <property type="taxonomic scope" value="Bacteria"/>
</dbReference>
<keyword evidence="1" id="KW-0732">Signal</keyword>